<evidence type="ECO:0000313" key="7">
    <source>
        <dbReference type="EMBL" id="SME97161.1"/>
    </source>
</evidence>
<dbReference type="AlphaFoldDB" id="A0A1Y6B8K9"/>
<feature type="signal peptide" evidence="6">
    <location>
        <begin position="1"/>
        <end position="32"/>
    </location>
</feature>
<accession>A0A1Y6B8K9</accession>
<comment type="subcellular location">
    <subcellularLocation>
        <location evidence="1">Cell outer membrane</location>
    </subcellularLocation>
</comment>
<evidence type="ECO:0000256" key="1">
    <source>
        <dbReference type="ARBA" id="ARBA00004442"/>
    </source>
</evidence>
<evidence type="ECO:0000256" key="3">
    <source>
        <dbReference type="ARBA" id="ARBA00022729"/>
    </source>
</evidence>
<dbReference type="PANTHER" id="PTHR38776">
    <property type="entry name" value="MLTA-INTERACTING PROTEIN-RELATED"/>
    <property type="match status" value="1"/>
</dbReference>
<dbReference type="PANTHER" id="PTHR38776:SF1">
    <property type="entry name" value="MLTA-INTERACTING PROTEIN-RELATED"/>
    <property type="match status" value="1"/>
</dbReference>
<keyword evidence="8" id="KW-1185">Reference proteome</keyword>
<organism evidence="7 8">
    <name type="scientific">Tistlia consotensis USBA 355</name>
    <dbReference type="NCBI Taxonomy" id="560819"/>
    <lineage>
        <taxon>Bacteria</taxon>
        <taxon>Pseudomonadati</taxon>
        <taxon>Pseudomonadota</taxon>
        <taxon>Alphaproteobacteria</taxon>
        <taxon>Rhodospirillales</taxon>
        <taxon>Rhodovibrionaceae</taxon>
        <taxon>Tistlia</taxon>
    </lineage>
</organism>
<name>A0A1Y6B8K9_9PROT</name>
<reference evidence="7 8" key="1">
    <citation type="submission" date="2017-04" db="EMBL/GenBank/DDBJ databases">
        <authorList>
            <person name="Afonso C.L."/>
            <person name="Miller P.J."/>
            <person name="Scott M.A."/>
            <person name="Spackman E."/>
            <person name="Goraichik I."/>
            <person name="Dimitrov K.M."/>
            <person name="Suarez D.L."/>
            <person name="Swayne D.E."/>
        </authorList>
    </citation>
    <scope>NUCLEOTIDE SEQUENCE [LARGE SCALE GENOMIC DNA]</scope>
    <source>
        <strain evidence="7 8">USBA 355</strain>
    </source>
</reference>
<feature type="chain" id="PRO_5012441493" evidence="6">
    <location>
        <begin position="33"/>
        <end position="278"/>
    </location>
</feature>
<protein>
    <submittedName>
        <fullName evidence="7">Outer membrane scaffolding protein for murein synthesis, MipA/OmpV family</fullName>
    </submittedName>
</protein>
<evidence type="ECO:0000256" key="6">
    <source>
        <dbReference type="SAM" id="SignalP"/>
    </source>
</evidence>
<dbReference type="Proteomes" id="UP000192917">
    <property type="component" value="Unassembled WGS sequence"/>
</dbReference>
<keyword evidence="3 6" id="KW-0732">Signal</keyword>
<keyword evidence="5" id="KW-0998">Cell outer membrane</keyword>
<comment type="similarity">
    <text evidence="2">Belongs to the MipA/OmpV family.</text>
</comment>
<evidence type="ECO:0000313" key="8">
    <source>
        <dbReference type="Proteomes" id="UP000192917"/>
    </source>
</evidence>
<sequence length="278" mass="29715">MPILNDLPLPLRLSARALLLSAALVCTLPAGAAAQQEDRPAGFGGFLTLGVAAAPDYEGSKDYKPAPLLGARFSYDGYYLEFRGTKLRANVSPVEGLEFGPVLRYHAGRSDVENDRVDALRDIDDAVEAGAFARLSTRQVLLQGDTLAFEVQALTDVSGTSDGTTLSFGPAYSFPVTRRLRLGAALSATYADRDYTRTYFGIDADNAARSRLSRYDPGGGLKDVGLTLRATYRITDHWGVTGIAGYTRLLGDAADSPIVEQQGSADQGLLAAGLLYHF</sequence>
<dbReference type="Gene3D" id="2.40.160.60">
    <property type="entry name" value="Outer membrane protein transport protein (OMPP1/FadL/TodX)"/>
    <property type="match status" value="1"/>
</dbReference>
<dbReference type="RefSeq" id="WP_089229671.1">
    <property type="nucleotide sequence ID" value="NZ_FWZX01000002.1"/>
</dbReference>
<dbReference type="EMBL" id="FWZX01000002">
    <property type="protein sequence ID" value="SME97161.1"/>
    <property type="molecule type" value="Genomic_DNA"/>
</dbReference>
<dbReference type="STRING" id="560819.SAMN05428998_10256"/>
<evidence type="ECO:0000256" key="5">
    <source>
        <dbReference type="ARBA" id="ARBA00023237"/>
    </source>
</evidence>
<dbReference type="GO" id="GO:0009279">
    <property type="term" value="C:cell outer membrane"/>
    <property type="evidence" value="ECO:0007669"/>
    <property type="project" value="UniProtKB-SubCell"/>
</dbReference>
<evidence type="ECO:0000256" key="4">
    <source>
        <dbReference type="ARBA" id="ARBA00023136"/>
    </source>
</evidence>
<dbReference type="InterPro" id="IPR010583">
    <property type="entry name" value="MipA"/>
</dbReference>
<dbReference type="SUPFAM" id="SSF56935">
    <property type="entry name" value="Porins"/>
    <property type="match status" value="1"/>
</dbReference>
<dbReference type="Pfam" id="PF06629">
    <property type="entry name" value="MipA"/>
    <property type="match status" value="1"/>
</dbReference>
<evidence type="ECO:0000256" key="2">
    <source>
        <dbReference type="ARBA" id="ARBA00005722"/>
    </source>
</evidence>
<keyword evidence="4" id="KW-0472">Membrane</keyword>
<gene>
    <name evidence="7" type="ORF">SAMN05428998_10256</name>
</gene>
<proteinExistence type="inferred from homology"/>